<reference evidence="1" key="1">
    <citation type="submission" date="2018-05" db="EMBL/GenBank/DDBJ databases">
        <authorList>
            <person name="Lanie J.A."/>
            <person name="Ng W.-L."/>
            <person name="Kazmierczak K.M."/>
            <person name="Andrzejewski T.M."/>
            <person name="Davidsen T.M."/>
            <person name="Wayne K.J."/>
            <person name="Tettelin H."/>
            <person name="Glass J.I."/>
            <person name="Rusch D."/>
            <person name="Podicherti R."/>
            <person name="Tsui H.-C.T."/>
            <person name="Winkler M.E."/>
        </authorList>
    </citation>
    <scope>NUCLEOTIDE SEQUENCE</scope>
</reference>
<accession>A0A382N2I2</accession>
<dbReference type="EMBL" id="UINC01096675">
    <property type="protein sequence ID" value="SVC53751.1"/>
    <property type="molecule type" value="Genomic_DNA"/>
</dbReference>
<protein>
    <submittedName>
        <fullName evidence="1">Uncharacterized protein</fullName>
    </submittedName>
</protein>
<gene>
    <name evidence="1" type="ORF">METZ01_LOCUS306605</name>
</gene>
<name>A0A382N2I2_9ZZZZ</name>
<organism evidence="1">
    <name type="scientific">marine metagenome</name>
    <dbReference type="NCBI Taxonomy" id="408172"/>
    <lineage>
        <taxon>unclassified sequences</taxon>
        <taxon>metagenomes</taxon>
        <taxon>ecological metagenomes</taxon>
    </lineage>
</organism>
<evidence type="ECO:0000313" key="1">
    <source>
        <dbReference type="EMBL" id="SVC53751.1"/>
    </source>
</evidence>
<feature type="non-terminal residue" evidence="1">
    <location>
        <position position="1"/>
    </location>
</feature>
<dbReference type="AlphaFoldDB" id="A0A382N2I2"/>
<proteinExistence type="predicted"/>
<sequence length="50" mass="5609">VGFFVCDDCIVLSASFVSIVYDCDTHHICNFGRKCVVLHNRFKGDDRSAV</sequence>